<evidence type="ECO:0000313" key="3">
    <source>
        <dbReference type="Proteomes" id="UP001259832"/>
    </source>
</evidence>
<accession>A0AAD9GM99</accession>
<feature type="region of interest" description="Disordered" evidence="1">
    <location>
        <begin position="1"/>
        <end position="67"/>
    </location>
</feature>
<reference evidence="2" key="1">
    <citation type="submission" date="2023-08" db="EMBL/GenBank/DDBJ databases">
        <title>Reference Genome Resource for the Citrus Pathogen Phytophthora citrophthora.</title>
        <authorList>
            <person name="Moller H."/>
            <person name="Coetzee B."/>
            <person name="Rose L.J."/>
            <person name="Van Niekerk J.M."/>
        </authorList>
    </citation>
    <scope>NUCLEOTIDE SEQUENCE</scope>
    <source>
        <strain evidence="2">STE-U-9442</strain>
    </source>
</reference>
<dbReference type="EMBL" id="JASMQC010000013">
    <property type="protein sequence ID" value="KAK1940828.1"/>
    <property type="molecule type" value="Genomic_DNA"/>
</dbReference>
<name>A0AAD9GM99_9STRA</name>
<keyword evidence="3" id="KW-1185">Reference proteome</keyword>
<organism evidence="2 3">
    <name type="scientific">Phytophthora citrophthora</name>
    <dbReference type="NCBI Taxonomy" id="4793"/>
    <lineage>
        <taxon>Eukaryota</taxon>
        <taxon>Sar</taxon>
        <taxon>Stramenopiles</taxon>
        <taxon>Oomycota</taxon>
        <taxon>Peronosporomycetes</taxon>
        <taxon>Peronosporales</taxon>
        <taxon>Peronosporaceae</taxon>
        <taxon>Phytophthora</taxon>
    </lineage>
</organism>
<gene>
    <name evidence="2" type="ORF">P3T76_007534</name>
</gene>
<evidence type="ECO:0000256" key="1">
    <source>
        <dbReference type="SAM" id="MobiDB-lite"/>
    </source>
</evidence>
<proteinExistence type="predicted"/>
<dbReference type="Proteomes" id="UP001259832">
    <property type="component" value="Unassembled WGS sequence"/>
</dbReference>
<evidence type="ECO:0000313" key="2">
    <source>
        <dbReference type="EMBL" id="KAK1940828.1"/>
    </source>
</evidence>
<protein>
    <submittedName>
        <fullName evidence="2">Uncharacterized protein</fullName>
    </submittedName>
</protein>
<comment type="caution">
    <text evidence="2">The sequence shown here is derived from an EMBL/GenBank/DDBJ whole genome shotgun (WGS) entry which is preliminary data.</text>
</comment>
<dbReference type="AlphaFoldDB" id="A0AAD9GM99"/>
<sequence>MAETSELLDKYKDTQNGSLSAEKRREIQSAQAAKRRLLSSADERRKENAKASSNQLQGLETAREERKARQEGNLMFASWKALALRQLERRVQVEQQQKQQRAEVVGKARQIHEMNVLVAEMLQNTRIISSGLIEASFDVGGTELFRAMLTELDEQYAQTDAVFKGLEFKTSVPASSSYKTYAKVAGSADRMEFPYDMEHIANVASMVMMNDPQVDSEKLHIQDMKETITAKYHAKYQFKPGKYADVDLYGAAKTYREKNRVVFVMRWFTEGFGEFAGFNSNETFWMVIRPSEGICGFTVVESYSRLVPMNFDISDEDMDKFLTFLVQLGEEESKQMVDMMEKLLNTQP</sequence>